<organism evidence="2 3">
    <name type="scientific">Saccharothrix xinjiangensis</name>
    <dbReference type="NCBI Taxonomy" id="204798"/>
    <lineage>
        <taxon>Bacteria</taxon>
        <taxon>Bacillati</taxon>
        <taxon>Actinomycetota</taxon>
        <taxon>Actinomycetes</taxon>
        <taxon>Pseudonocardiales</taxon>
        <taxon>Pseudonocardiaceae</taxon>
        <taxon>Saccharothrix</taxon>
    </lineage>
</organism>
<evidence type="ECO:0000313" key="3">
    <source>
        <dbReference type="Proteomes" id="UP001595833"/>
    </source>
</evidence>
<dbReference type="Proteomes" id="UP001595833">
    <property type="component" value="Unassembled WGS sequence"/>
</dbReference>
<dbReference type="InterPro" id="IPR010982">
    <property type="entry name" value="Lambda_DNA-bd_dom_sf"/>
</dbReference>
<evidence type="ECO:0000259" key="1">
    <source>
        <dbReference type="PROSITE" id="PS50943"/>
    </source>
</evidence>
<dbReference type="EMBL" id="JBHSJB010000007">
    <property type="protein sequence ID" value="MFC5053575.1"/>
    <property type="molecule type" value="Genomic_DNA"/>
</dbReference>
<dbReference type="RefSeq" id="WP_344036431.1">
    <property type="nucleotide sequence ID" value="NZ_BAAAKE010000005.1"/>
</dbReference>
<dbReference type="SMART" id="SM00530">
    <property type="entry name" value="HTH_XRE"/>
    <property type="match status" value="1"/>
</dbReference>
<accession>A0ABV9XWG2</accession>
<gene>
    <name evidence="2" type="ORF">ACFPFM_07370</name>
</gene>
<proteinExistence type="predicted"/>
<evidence type="ECO:0000313" key="2">
    <source>
        <dbReference type="EMBL" id="MFC5053575.1"/>
    </source>
</evidence>
<comment type="caution">
    <text evidence="2">The sequence shown here is derived from an EMBL/GenBank/DDBJ whole genome shotgun (WGS) entry which is preliminary data.</text>
</comment>
<reference evidence="3" key="1">
    <citation type="journal article" date="2019" name="Int. J. Syst. Evol. Microbiol.">
        <title>The Global Catalogue of Microorganisms (GCM) 10K type strain sequencing project: providing services to taxonomists for standard genome sequencing and annotation.</title>
        <authorList>
            <consortium name="The Broad Institute Genomics Platform"/>
            <consortium name="The Broad Institute Genome Sequencing Center for Infectious Disease"/>
            <person name="Wu L."/>
            <person name="Ma J."/>
        </authorList>
    </citation>
    <scope>NUCLEOTIDE SEQUENCE [LARGE SCALE GENOMIC DNA]</scope>
    <source>
        <strain evidence="3">KCTC 12848</strain>
    </source>
</reference>
<dbReference type="Gene3D" id="1.10.260.40">
    <property type="entry name" value="lambda repressor-like DNA-binding domains"/>
    <property type="match status" value="1"/>
</dbReference>
<feature type="domain" description="HTH cro/C1-type" evidence="1">
    <location>
        <begin position="8"/>
        <end position="62"/>
    </location>
</feature>
<dbReference type="Pfam" id="PF13560">
    <property type="entry name" value="HTH_31"/>
    <property type="match status" value="1"/>
</dbReference>
<name>A0ABV9XWG2_9PSEU</name>
<dbReference type="CDD" id="cd00093">
    <property type="entry name" value="HTH_XRE"/>
    <property type="match status" value="1"/>
</dbReference>
<keyword evidence="3" id="KW-1185">Reference proteome</keyword>
<dbReference type="SUPFAM" id="SSF47413">
    <property type="entry name" value="lambda repressor-like DNA-binding domains"/>
    <property type="match status" value="1"/>
</dbReference>
<sequence length="228" mass="24454">MRTLAERLRAARMALGLSQAQAAVKTGMSLPDLADIERGDREVSDAELGRFAALYGRPTPWLTGTSEDSDELPEARLTLAQAYERAARNVTLAGSGLGIWAGRGDWQSVSQKGRDEAGARALDELDEAVTDLLAIRDRIAITMGRAHRSVPGVTDATLRELIVRVTDENEPVSPSEVSARITQLGAAGATSLVIRLALDDFTRDGSFVRLQPNLYARATPGTDGTSPR</sequence>
<protein>
    <submittedName>
        <fullName evidence="2">Helix-turn-helix domain-containing protein</fullName>
    </submittedName>
</protein>
<dbReference type="PROSITE" id="PS50943">
    <property type="entry name" value="HTH_CROC1"/>
    <property type="match status" value="1"/>
</dbReference>
<dbReference type="InterPro" id="IPR001387">
    <property type="entry name" value="Cro/C1-type_HTH"/>
</dbReference>